<evidence type="ECO:0008006" key="3">
    <source>
        <dbReference type="Google" id="ProtNLM"/>
    </source>
</evidence>
<protein>
    <recommendedName>
        <fullName evidence="3">STAS/SEC14 domain-containing protein</fullName>
    </recommendedName>
</protein>
<gene>
    <name evidence="1" type="ORF">GCM10023095_20410</name>
</gene>
<accession>A0ABP8Q9R3</accession>
<dbReference type="RefSeq" id="WP_345012712.1">
    <property type="nucleotide sequence ID" value="NZ_BAABFC010000013.1"/>
</dbReference>
<evidence type="ECO:0000313" key="2">
    <source>
        <dbReference type="Proteomes" id="UP001501321"/>
    </source>
</evidence>
<dbReference type="Proteomes" id="UP001501321">
    <property type="component" value="Unassembled WGS sequence"/>
</dbReference>
<sequence>MATKNKLTTDSYSPIHFRPHGRVEFSVLRENVLVCEAIGPFNLELINAVVAVEGPLIDALVKQAKWGDIVIFKESAMTSPEVLASFTEYLRSLSASMRMPTATALVISSEVEGSKIMTQHYLKCYEEAGLNAAVFGDFDQALAWIDTKVE</sequence>
<name>A0ABP8Q9R3_9GAMM</name>
<comment type="caution">
    <text evidence="1">The sequence shown here is derived from an EMBL/GenBank/DDBJ whole genome shotgun (WGS) entry which is preliminary data.</text>
</comment>
<dbReference type="EMBL" id="BAABFC010000013">
    <property type="protein sequence ID" value="GAA4499769.1"/>
    <property type="molecule type" value="Genomic_DNA"/>
</dbReference>
<proteinExistence type="predicted"/>
<keyword evidence="2" id="KW-1185">Reference proteome</keyword>
<evidence type="ECO:0000313" key="1">
    <source>
        <dbReference type="EMBL" id="GAA4499769.1"/>
    </source>
</evidence>
<reference evidence="2" key="1">
    <citation type="journal article" date="2019" name="Int. J. Syst. Evol. Microbiol.">
        <title>The Global Catalogue of Microorganisms (GCM) 10K type strain sequencing project: providing services to taxonomists for standard genome sequencing and annotation.</title>
        <authorList>
            <consortium name="The Broad Institute Genomics Platform"/>
            <consortium name="The Broad Institute Genome Sequencing Center for Infectious Disease"/>
            <person name="Wu L."/>
            <person name="Ma J."/>
        </authorList>
    </citation>
    <scope>NUCLEOTIDE SEQUENCE [LARGE SCALE GENOMIC DNA]</scope>
    <source>
        <strain evidence="2">JCM 32226</strain>
    </source>
</reference>
<organism evidence="1 2">
    <name type="scientific">Pseudaeromonas paramecii</name>
    <dbReference type="NCBI Taxonomy" id="2138166"/>
    <lineage>
        <taxon>Bacteria</taxon>
        <taxon>Pseudomonadati</taxon>
        <taxon>Pseudomonadota</taxon>
        <taxon>Gammaproteobacteria</taxon>
        <taxon>Aeromonadales</taxon>
        <taxon>Aeromonadaceae</taxon>
        <taxon>Pseudaeromonas</taxon>
    </lineage>
</organism>